<evidence type="ECO:0000256" key="1">
    <source>
        <dbReference type="SAM" id="MobiDB-lite"/>
    </source>
</evidence>
<feature type="region of interest" description="Disordered" evidence="1">
    <location>
        <begin position="52"/>
        <end position="85"/>
    </location>
</feature>
<evidence type="ECO:0000313" key="3">
    <source>
        <dbReference type="Proteomes" id="UP001152523"/>
    </source>
</evidence>
<dbReference type="EMBL" id="CAMAPF010000031">
    <property type="protein sequence ID" value="CAH9078140.1"/>
    <property type="molecule type" value="Genomic_DNA"/>
</dbReference>
<dbReference type="AlphaFoldDB" id="A0AAV0CKP9"/>
<feature type="non-terminal residue" evidence="2">
    <location>
        <position position="133"/>
    </location>
</feature>
<dbReference type="Proteomes" id="UP001152523">
    <property type="component" value="Unassembled WGS sequence"/>
</dbReference>
<evidence type="ECO:0000313" key="2">
    <source>
        <dbReference type="EMBL" id="CAH9078140.1"/>
    </source>
</evidence>
<reference evidence="2" key="1">
    <citation type="submission" date="2022-07" db="EMBL/GenBank/DDBJ databases">
        <authorList>
            <person name="Macas J."/>
            <person name="Novak P."/>
            <person name="Neumann P."/>
        </authorList>
    </citation>
    <scope>NUCLEOTIDE SEQUENCE</scope>
</reference>
<proteinExistence type="predicted"/>
<gene>
    <name evidence="2" type="ORF">CEPIT_LOCUS6449</name>
</gene>
<sequence>MQVVFPVGDNPQMVPKKCPLPATAAASSSSSRLVPSAHELLALASRKKRASPRLASTPLKIPTVAAPSETKPNIPRPHEAKAAPGSKLLDVTLSLSSDFCSLQDVSLMRSEVHKLLLPSSLDVFKCLPPAGVS</sequence>
<name>A0AAV0CKP9_9ASTE</name>
<organism evidence="2 3">
    <name type="scientific">Cuscuta epithymum</name>
    <dbReference type="NCBI Taxonomy" id="186058"/>
    <lineage>
        <taxon>Eukaryota</taxon>
        <taxon>Viridiplantae</taxon>
        <taxon>Streptophyta</taxon>
        <taxon>Embryophyta</taxon>
        <taxon>Tracheophyta</taxon>
        <taxon>Spermatophyta</taxon>
        <taxon>Magnoliopsida</taxon>
        <taxon>eudicotyledons</taxon>
        <taxon>Gunneridae</taxon>
        <taxon>Pentapetalae</taxon>
        <taxon>asterids</taxon>
        <taxon>lamiids</taxon>
        <taxon>Solanales</taxon>
        <taxon>Convolvulaceae</taxon>
        <taxon>Cuscuteae</taxon>
        <taxon>Cuscuta</taxon>
        <taxon>Cuscuta subgen. Cuscuta</taxon>
    </lineage>
</organism>
<accession>A0AAV0CKP9</accession>
<comment type="caution">
    <text evidence="2">The sequence shown here is derived from an EMBL/GenBank/DDBJ whole genome shotgun (WGS) entry which is preliminary data.</text>
</comment>
<protein>
    <submittedName>
        <fullName evidence="2">Uncharacterized protein</fullName>
    </submittedName>
</protein>
<keyword evidence="3" id="KW-1185">Reference proteome</keyword>